<keyword evidence="1" id="KW-0479">Metal-binding</keyword>
<comment type="caution">
    <text evidence="4">The sequence shown here is derived from an EMBL/GenBank/DDBJ whole genome shotgun (WGS) entry which is preliminary data.</text>
</comment>
<feature type="region of interest" description="Disordered" evidence="2">
    <location>
        <begin position="389"/>
        <end position="409"/>
    </location>
</feature>
<evidence type="ECO:0000256" key="1">
    <source>
        <dbReference type="PROSITE-ProRule" id="PRU00723"/>
    </source>
</evidence>
<accession>A0A812RDY6</accession>
<feature type="compositionally biased region" description="Polar residues" evidence="2">
    <location>
        <begin position="392"/>
        <end position="409"/>
    </location>
</feature>
<dbReference type="Gene3D" id="4.10.1000.10">
    <property type="entry name" value="Zinc finger, CCCH-type"/>
    <property type="match status" value="1"/>
</dbReference>
<feature type="zinc finger region" description="C3H1-type" evidence="1">
    <location>
        <begin position="323"/>
        <end position="351"/>
    </location>
</feature>
<name>A0A812RDY6_9DINO</name>
<dbReference type="InterPro" id="IPR000571">
    <property type="entry name" value="Znf_CCCH"/>
</dbReference>
<dbReference type="GO" id="GO:0008270">
    <property type="term" value="F:zinc ion binding"/>
    <property type="evidence" value="ECO:0007669"/>
    <property type="project" value="UniProtKB-KW"/>
</dbReference>
<organism evidence="4 5">
    <name type="scientific">Symbiodinium natans</name>
    <dbReference type="NCBI Taxonomy" id="878477"/>
    <lineage>
        <taxon>Eukaryota</taxon>
        <taxon>Sar</taxon>
        <taxon>Alveolata</taxon>
        <taxon>Dinophyceae</taxon>
        <taxon>Suessiales</taxon>
        <taxon>Symbiodiniaceae</taxon>
        <taxon>Symbiodinium</taxon>
    </lineage>
</organism>
<feature type="region of interest" description="Disordered" evidence="2">
    <location>
        <begin position="67"/>
        <end position="274"/>
    </location>
</feature>
<proteinExistence type="predicted"/>
<feature type="compositionally biased region" description="Basic residues" evidence="2">
    <location>
        <begin position="121"/>
        <end position="137"/>
    </location>
</feature>
<reference evidence="4" key="1">
    <citation type="submission" date="2021-02" db="EMBL/GenBank/DDBJ databases">
        <authorList>
            <person name="Dougan E. K."/>
            <person name="Rhodes N."/>
            <person name="Thang M."/>
            <person name="Chan C."/>
        </authorList>
    </citation>
    <scope>NUCLEOTIDE SEQUENCE</scope>
</reference>
<evidence type="ECO:0000259" key="3">
    <source>
        <dbReference type="PROSITE" id="PS50103"/>
    </source>
</evidence>
<feature type="compositionally biased region" description="Basic and acidic residues" evidence="2">
    <location>
        <begin position="68"/>
        <end position="101"/>
    </location>
</feature>
<evidence type="ECO:0000313" key="5">
    <source>
        <dbReference type="Proteomes" id="UP000604046"/>
    </source>
</evidence>
<dbReference type="EMBL" id="CAJNDS010002327">
    <property type="protein sequence ID" value="CAE7434517.1"/>
    <property type="molecule type" value="Genomic_DNA"/>
</dbReference>
<feature type="compositionally biased region" description="Basic residues" evidence="2">
    <location>
        <begin position="210"/>
        <end position="219"/>
    </location>
</feature>
<gene>
    <name evidence="4" type="primary">cobB</name>
    <name evidence="4" type="ORF">SNAT2548_LOCUS23596</name>
</gene>
<evidence type="ECO:0000256" key="2">
    <source>
        <dbReference type="SAM" id="MobiDB-lite"/>
    </source>
</evidence>
<feature type="domain" description="C3H1-type" evidence="3">
    <location>
        <begin position="323"/>
        <end position="351"/>
    </location>
</feature>
<dbReference type="PROSITE" id="PS50103">
    <property type="entry name" value="ZF_C3H1"/>
    <property type="match status" value="1"/>
</dbReference>
<keyword evidence="1" id="KW-0863">Zinc-finger</keyword>
<evidence type="ECO:0000313" key="4">
    <source>
        <dbReference type="EMBL" id="CAE7434517.1"/>
    </source>
</evidence>
<dbReference type="OrthoDB" id="441241at2759"/>
<keyword evidence="1" id="KW-0862">Zinc</keyword>
<keyword evidence="5" id="KW-1185">Reference proteome</keyword>
<dbReference type="AlphaFoldDB" id="A0A812RDY6"/>
<sequence length="409" mass="44619">MGKDEWELLEKLPVKELRRQAARKCVPLTAISTAVEKSDLINLIIKAGPVLDQYDVSVGVKVWTAEAVDSHQPGEKKPPKEKDKKAKKDKGRPKNEKELDKAKKKKNKGGSSSSEEVSEQKKKKRKRSKSHKRKGKATSRSPSLTMMLPADAPLQLAKVEAGRKGARGTSRSPSLTMVEDKVSAPVTDLEVCVVEIHEPGLSANTNPKKDKPRQRKKNKDRGDETEKTKKKNKGRSRSPSLTVTDAPPQVLDSEAHQTQNNTERARKAQEGTADTAQAGVAAAAALGFNVLPKQSSYAPNAPAPGLRPSLHAPTASLGASSTSLGHRVCVQYLCFTRCDRGSSCPEAHIMDPEEEMRVRAKFKLQECNQGANCTRTSCLFRHPGERVEEASLSGSQMLQKATPQSGLTR</sequence>
<protein>
    <submittedName>
        <fullName evidence="4">CobB protein</fullName>
    </submittedName>
</protein>
<dbReference type="Proteomes" id="UP000604046">
    <property type="component" value="Unassembled WGS sequence"/>
</dbReference>